<proteinExistence type="predicted"/>
<name>A0A445E562_ARAHY</name>
<accession>A0A445E562</accession>
<dbReference type="Proteomes" id="UP000289738">
    <property type="component" value="Chromosome A02"/>
</dbReference>
<organism evidence="2 3">
    <name type="scientific">Arachis hypogaea</name>
    <name type="common">Peanut</name>
    <dbReference type="NCBI Taxonomy" id="3818"/>
    <lineage>
        <taxon>Eukaryota</taxon>
        <taxon>Viridiplantae</taxon>
        <taxon>Streptophyta</taxon>
        <taxon>Embryophyta</taxon>
        <taxon>Tracheophyta</taxon>
        <taxon>Spermatophyta</taxon>
        <taxon>Magnoliopsida</taxon>
        <taxon>eudicotyledons</taxon>
        <taxon>Gunneridae</taxon>
        <taxon>Pentapetalae</taxon>
        <taxon>rosids</taxon>
        <taxon>fabids</taxon>
        <taxon>Fabales</taxon>
        <taxon>Fabaceae</taxon>
        <taxon>Papilionoideae</taxon>
        <taxon>50 kb inversion clade</taxon>
        <taxon>dalbergioids sensu lato</taxon>
        <taxon>Dalbergieae</taxon>
        <taxon>Pterocarpus clade</taxon>
        <taxon>Arachis</taxon>
    </lineage>
</organism>
<reference evidence="2 3" key="1">
    <citation type="submission" date="2019-01" db="EMBL/GenBank/DDBJ databases">
        <title>Sequencing of cultivated peanut Arachis hypogaea provides insights into genome evolution and oil improvement.</title>
        <authorList>
            <person name="Chen X."/>
        </authorList>
    </citation>
    <scope>NUCLEOTIDE SEQUENCE [LARGE SCALE GENOMIC DNA]</scope>
    <source>
        <strain evidence="3">cv. Fuhuasheng</strain>
        <tissue evidence="2">Leaves</tissue>
    </source>
</reference>
<evidence type="ECO:0000313" key="3">
    <source>
        <dbReference type="Proteomes" id="UP000289738"/>
    </source>
</evidence>
<comment type="caution">
    <text evidence="2">The sequence shown here is derived from an EMBL/GenBank/DDBJ whole genome shotgun (WGS) entry which is preliminary data.</text>
</comment>
<keyword evidence="3" id="KW-1185">Reference proteome</keyword>
<dbReference type="AlphaFoldDB" id="A0A445E562"/>
<evidence type="ECO:0008006" key="4">
    <source>
        <dbReference type="Google" id="ProtNLM"/>
    </source>
</evidence>
<sequence length="275" mass="32207">MENHQTMSEKFEKFTWTINNNFSVLVEFDKYQSISVAIDENRFMDFILDVVDWIQRHNGQVRFTEDTRRGSCVFSWRTSLNPLELTFNDNLIIVAEFFVKESPHHHKQLDDGTSNTIIDDSSKPCFQVYEDFENTNEKGFVQLAEEACHKHPSVIECHKNKNHSSMFTKWGFIALGRVLHFLKTKKVKDMNDEGCKELQVLWKEVIAFGFDDLAWLEPHVKCALGMRNHKERTMHVKQMKENVAALEVDLKVAREELVKAQEGFEERDLNDVLGY</sequence>
<feature type="coiled-coil region" evidence="1">
    <location>
        <begin position="236"/>
        <end position="263"/>
    </location>
</feature>
<protein>
    <recommendedName>
        <fullName evidence="4">MATH domain-containing protein</fullName>
    </recommendedName>
</protein>
<gene>
    <name evidence="2" type="ORF">Ahy_A02g004935</name>
</gene>
<dbReference type="Gramene" id="arahy.Tifrunner.gnm2.ann2.Ah02g376400.1">
    <property type="protein sequence ID" value="arahy.Tifrunner.gnm2.ann2.Ah02g376400.1-CDS"/>
    <property type="gene ID" value="arahy.Tifrunner.gnm2.ann2.Ah02g376400"/>
</dbReference>
<keyword evidence="1" id="KW-0175">Coiled coil</keyword>
<evidence type="ECO:0000256" key="1">
    <source>
        <dbReference type="SAM" id="Coils"/>
    </source>
</evidence>
<evidence type="ECO:0000313" key="2">
    <source>
        <dbReference type="EMBL" id="RYR70606.1"/>
    </source>
</evidence>
<dbReference type="EMBL" id="SDMP01000002">
    <property type="protein sequence ID" value="RYR70606.1"/>
    <property type="molecule type" value="Genomic_DNA"/>
</dbReference>